<keyword evidence="2" id="KW-0560">Oxidoreductase</keyword>
<dbReference type="Pfam" id="PF13561">
    <property type="entry name" value="adh_short_C2"/>
    <property type="match status" value="1"/>
</dbReference>
<dbReference type="PROSITE" id="PS00061">
    <property type="entry name" value="ADH_SHORT"/>
    <property type="match status" value="1"/>
</dbReference>
<evidence type="ECO:0000313" key="4">
    <source>
        <dbReference type="Proteomes" id="UP000316330"/>
    </source>
</evidence>
<reference evidence="3 4" key="1">
    <citation type="submission" date="2019-07" db="EMBL/GenBank/DDBJ databases">
        <authorList>
            <person name="Kim J."/>
        </authorList>
    </citation>
    <scope>NUCLEOTIDE SEQUENCE [LARGE SCALE GENOMIC DNA]</scope>
    <source>
        <strain evidence="3 4">G13</strain>
    </source>
</reference>
<dbReference type="AlphaFoldDB" id="A0A559JN39"/>
<dbReference type="InterPro" id="IPR036291">
    <property type="entry name" value="NAD(P)-bd_dom_sf"/>
</dbReference>
<dbReference type="EMBL" id="VNJJ01000004">
    <property type="protein sequence ID" value="TVY01280.1"/>
    <property type="molecule type" value="Genomic_DNA"/>
</dbReference>
<comment type="similarity">
    <text evidence="1">Belongs to the short-chain dehydrogenases/reductases (SDR) family.</text>
</comment>
<evidence type="ECO:0000256" key="2">
    <source>
        <dbReference type="ARBA" id="ARBA00023002"/>
    </source>
</evidence>
<dbReference type="CDD" id="cd05233">
    <property type="entry name" value="SDR_c"/>
    <property type="match status" value="1"/>
</dbReference>
<dbReference type="GO" id="GO:0008206">
    <property type="term" value="P:bile acid metabolic process"/>
    <property type="evidence" value="ECO:0007669"/>
    <property type="project" value="UniProtKB-ARBA"/>
</dbReference>
<dbReference type="GO" id="GO:0016491">
    <property type="term" value="F:oxidoreductase activity"/>
    <property type="evidence" value="ECO:0007669"/>
    <property type="project" value="UniProtKB-KW"/>
</dbReference>
<dbReference type="PRINTS" id="PR00081">
    <property type="entry name" value="GDHRDH"/>
</dbReference>
<evidence type="ECO:0000313" key="3">
    <source>
        <dbReference type="EMBL" id="TVY01280.1"/>
    </source>
</evidence>
<dbReference type="FunFam" id="3.40.50.720:FF:000084">
    <property type="entry name" value="Short-chain dehydrogenase reductase"/>
    <property type="match status" value="1"/>
</dbReference>
<dbReference type="PRINTS" id="PR00080">
    <property type="entry name" value="SDRFAMILY"/>
</dbReference>
<evidence type="ECO:0000256" key="1">
    <source>
        <dbReference type="ARBA" id="ARBA00006484"/>
    </source>
</evidence>
<keyword evidence="4" id="KW-1185">Reference proteome</keyword>
<dbReference type="InterPro" id="IPR002347">
    <property type="entry name" value="SDR_fam"/>
</dbReference>
<dbReference type="PANTHER" id="PTHR24321:SF8">
    <property type="entry name" value="ESTRADIOL 17-BETA-DEHYDROGENASE 8-RELATED"/>
    <property type="match status" value="1"/>
</dbReference>
<dbReference type="Proteomes" id="UP000316330">
    <property type="component" value="Unassembled WGS sequence"/>
</dbReference>
<sequence length="255" mass="27272">MMLEDQVCIITGGGSGIGEVAAERFAEEGASVIIVDIDEAGGQRVADSISSKPGRRQAYAIKADVSSEQDVQRAVAEVEERFGRIDILFNNAATILPKELEDVTVDEWTRVININLKSVFLMIKACIPALRKSQGNIVNMASLNGLIGQKQNAVYASTKGAIVALTKALALDYAPDGVRVNCLCPAGVMTPLLEKWRLEQDDPEETTRLLNDMHPLGRPADSEEIADAALFLASRGSRFVTGVALPVDGGASLGY</sequence>
<gene>
    <name evidence="3" type="ORF">FPZ45_09025</name>
</gene>
<comment type="caution">
    <text evidence="3">The sequence shown here is derived from an EMBL/GenBank/DDBJ whole genome shotgun (WGS) entry which is preliminary data.</text>
</comment>
<dbReference type="InterPro" id="IPR020904">
    <property type="entry name" value="Sc_DH/Rdtase_CS"/>
</dbReference>
<accession>A0A559JN39</accession>
<dbReference type="Gene3D" id="3.40.50.720">
    <property type="entry name" value="NAD(P)-binding Rossmann-like Domain"/>
    <property type="match status" value="1"/>
</dbReference>
<protein>
    <submittedName>
        <fullName evidence="3">SDR family oxidoreductase</fullName>
    </submittedName>
</protein>
<dbReference type="PANTHER" id="PTHR24321">
    <property type="entry name" value="DEHYDROGENASES, SHORT CHAIN"/>
    <property type="match status" value="1"/>
</dbReference>
<dbReference type="NCBIfam" id="NF005559">
    <property type="entry name" value="PRK07231.1"/>
    <property type="match status" value="1"/>
</dbReference>
<organism evidence="3 4">
    <name type="scientific">Cohnella terricola</name>
    <dbReference type="NCBI Taxonomy" id="1289167"/>
    <lineage>
        <taxon>Bacteria</taxon>
        <taxon>Bacillati</taxon>
        <taxon>Bacillota</taxon>
        <taxon>Bacilli</taxon>
        <taxon>Bacillales</taxon>
        <taxon>Paenibacillaceae</taxon>
        <taxon>Cohnella</taxon>
    </lineage>
</organism>
<proteinExistence type="inferred from homology"/>
<dbReference type="OrthoDB" id="9803333at2"/>
<dbReference type="SUPFAM" id="SSF51735">
    <property type="entry name" value="NAD(P)-binding Rossmann-fold domains"/>
    <property type="match status" value="1"/>
</dbReference>
<dbReference type="RefSeq" id="WP_144700455.1">
    <property type="nucleotide sequence ID" value="NZ_VNJJ01000004.1"/>
</dbReference>
<name>A0A559JN39_9BACL</name>